<dbReference type="InterPro" id="IPR001647">
    <property type="entry name" value="HTH_TetR"/>
</dbReference>
<dbReference type="Pfam" id="PF19344">
    <property type="entry name" value="TetR_C_32"/>
    <property type="match status" value="1"/>
</dbReference>
<dbReference type="PANTHER" id="PTHR30055:SF160">
    <property type="entry name" value="TRANSCRIPTIONAL REGULATORY PROTEIN (PROBABLY ASNC-FAMILY)-RELATED"/>
    <property type="match status" value="1"/>
</dbReference>
<proteinExistence type="predicted"/>
<dbReference type="RefSeq" id="WP_144858117.1">
    <property type="nucleotide sequence ID" value="NZ_BAAAYT010000002.1"/>
</dbReference>
<gene>
    <name evidence="4" type="ORF">FB557_2701</name>
</gene>
<dbReference type="Proteomes" id="UP000315628">
    <property type="component" value="Unassembled WGS sequence"/>
</dbReference>
<evidence type="ECO:0000256" key="2">
    <source>
        <dbReference type="PROSITE-ProRule" id="PRU00335"/>
    </source>
</evidence>
<dbReference type="InterPro" id="IPR009057">
    <property type="entry name" value="Homeodomain-like_sf"/>
</dbReference>
<evidence type="ECO:0000256" key="1">
    <source>
        <dbReference type="ARBA" id="ARBA00023125"/>
    </source>
</evidence>
<protein>
    <submittedName>
        <fullName evidence="4">TetR family transcriptional regulator</fullName>
    </submittedName>
</protein>
<dbReference type="Pfam" id="PF00440">
    <property type="entry name" value="TetR_N"/>
    <property type="match status" value="1"/>
</dbReference>
<dbReference type="AlphaFoldDB" id="A0A560W6R7"/>
<sequence>MSTTTDGRSARWEAHRRSRRRELVESALHSIRTHGATVGMDEIATTAGTSKTVFYRHFSDRAGLYRAVAERVDELILRDVGKVVGQSLRDTDLTELDEEPRQLIAAAIEAYLALVERDPEVYRFIVSAPLVGADRTGNAAEVAADTTTKIARQMGDLIAAALVARGSDPAPAKVWGLSLVGMVRAAADAWLDGQLGDLGRPALTEQLTDLAWAGARTAWRPRS</sequence>
<evidence type="ECO:0000313" key="4">
    <source>
        <dbReference type="EMBL" id="TWD13309.1"/>
    </source>
</evidence>
<dbReference type="InterPro" id="IPR050109">
    <property type="entry name" value="HTH-type_TetR-like_transc_reg"/>
</dbReference>
<feature type="DNA-binding region" description="H-T-H motif" evidence="2">
    <location>
        <begin position="39"/>
        <end position="58"/>
    </location>
</feature>
<keyword evidence="5" id="KW-1185">Reference proteome</keyword>
<keyword evidence="1 2" id="KW-0238">DNA-binding</keyword>
<dbReference type="InterPro" id="IPR036271">
    <property type="entry name" value="Tet_transcr_reg_TetR-rel_C_sf"/>
</dbReference>
<accession>A0A560W6R7</accession>
<feature type="domain" description="HTH tetR-type" evidence="3">
    <location>
        <begin position="17"/>
        <end position="76"/>
    </location>
</feature>
<dbReference type="InterPro" id="IPR045823">
    <property type="entry name" value="TetR_C_32"/>
</dbReference>
<dbReference type="OrthoDB" id="4542604at2"/>
<evidence type="ECO:0000313" key="5">
    <source>
        <dbReference type="Proteomes" id="UP000315628"/>
    </source>
</evidence>
<evidence type="ECO:0000259" key="3">
    <source>
        <dbReference type="PROSITE" id="PS50977"/>
    </source>
</evidence>
<dbReference type="PANTHER" id="PTHR30055">
    <property type="entry name" value="HTH-TYPE TRANSCRIPTIONAL REGULATOR RUTR"/>
    <property type="match status" value="1"/>
</dbReference>
<organism evidence="4 5">
    <name type="scientific">Marihabitans asiaticum</name>
    <dbReference type="NCBI Taxonomy" id="415218"/>
    <lineage>
        <taxon>Bacteria</taxon>
        <taxon>Bacillati</taxon>
        <taxon>Actinomycetota</taxon>
        <taxon>Actinomycetes</taxon>
        <taxon>Micrococcales</taxon>
        <taxon>Intrasporangiaceae</taxon>
        <taxon>Marihabitans</taxon>
    </lineage>
</organism>
<name>A0A560W6R7_9MICO</name>
<dbReference type="GO" id="GO:0000976">
    <property type="term" value="F:transcription cis-regulatory region binding"/>
    <property type="evidence" value="ECO:0007669"/>
    <property type="project" value="TreeGrafter"/>
</dbReference>
<dbReference type="PROSITE" id="PS50977">
    <property type="entry name" value="HTH_TETR_2"/>
    <property type="match status" value="1"/>
</dbReference>
<dbReference type="EMBL" id="VIUW01000005">
    <property type="protein sequence ID" value="TWD13309.1"/>
    <property type="molecule type" value="Genomic_DNA"/>
</dbReference>
<dbReference type="SUPFAM" id="SSF48498">
    <property type="entry name" value="Tetracyclin repressor-like, C-terminal domain"/>
    <property type="match status" value="1"/>
</dbReference>
<dbReference type="SUPFAM" id="SSF46689">
    <property type="entry name" value="Homeodomain-like"/>
    <property type="match status" value="1"/>
</dbReference>
<reference evidence="4 5" key="1">
    <citation type="submission" date="2019-06" db="EMBL/GenBank/DDBJ databases">
        <title>Sequencing the genomes of 1000 actinobacteria strains.</title>
        <authorList>
            <person name="Klenk H.-P."/>
        </authorList>
    </citation>
    <scope>NUCLEOTIDE SEQUENCE [LARGE SCALE GENOMIC DNA]</scope>
    <source>
        <strain evidence="4 5">DSM 18935</strain>
    </source>
</reference>
<comment type="caution">
    <text evidence="4">The sequence shown here is derived from an EMBL/GenBank/DDBJ whole genome shotgun (WGS) entry which is preliminary data.</text>
</comment>
<dbReference type="GO" id="GO:0003700">
    <property type="term" value="F:DNA-binding transcription factor activity"/>
    <property type="evidence" value="ECO:0007669"/>
    <property type="project" value="TreeGrafter"/>
</dbReference>
<dbReference type="Gene3D" id="1.10.357.10">
    <property type="entry name" value="Tetracycline Repressor, domain 2"/>
    <property type="match status" value="1"/>
</dbReference>